<name>A0AAV3QTJ2_LITER</name>
<dbReference type="EMBL" id="BAABME010002764">
    <property type="protein sequence ID" value="GAA0155990.1"/>
    <property type="molecule type" value="Genomic_DNA"/>
</dbReference>
<dbReference type="AlphaFoldDB" id="A0AAV3QTJ2"/>
<evidence type="ECO:0000256" key="1">
    <source>
        <dbReference type="SAM" id="MobiDB-lite"/>
    </source>
</evidence>
<dbReference type="EMBL" id="BAABME010023149">
    <property type="protein sequence ID" value="GAA0167407.1"/>
    <property type="molecule type" value="Genomic_DNA"/>
</dbReference>
<evidence type="ECO:0000313" key="3">
    <source>
        <dbReference type="EMBL" id="GAA0167407.1"/>
    </source>
</evidence>
<comment type="caution">
    <text evidence="3">The sequence shown here is derived from an EMBL/GenBank/DDBJ whole genome shotgun (WGS) entry which is preliminary data.</text>
</comment>
<evidence type="ECO:0000313" key="4">
    <source>
        <dbReference type="Proteomes" id="UP001454036"/>
    </source>
</evidence>
<dbReference type="Proteomes" id="UP001454036">
    <property type="component" value="Unassembled WGS sequence"/>
</dbReference>
<gene>
    <name evidence="2" type="ORF">LIER_13591</name>
    <name evidence="3" type="ORF">LIER_40369</name>
</gene>
<reference evidence="3 4" key="1">
    <citation type="submission" date="2024-01" db="EMBL/GenBank/DDBJ databases">
        <title>The complete chloroplast genome sequence of Lithospermum erythrorhizon: insights into the phylogenetic relationship among Boraginaceae species and the maternal lineages of purple gromwells.</title>
        <authorList>
            <person name="Okada T."/>
            <person name="Watanabe K."/>
        </authorList>
    </citation>
    <scope>NUCLEOTIDE SEQUENCE [LARGE SCALE GENOMIC DNA]</scope>
</reference>
<sequence>MSMPIRSVPGTNIVEASVGLASETDVHSKNLKLSKNQDTKKKQKERKLSASVIGSFENISIDTSTSGNLPT</sequence>
<protein>
    <submittedName>
        <fullName evidence="3">Uncharacterized protein</fullName>
    </submittedName>
</protein>
<keyword evidence="4" id="KW-1185">Reference proteome</keyword>
<proteinExistence type="predicted"/>
<evidence type="ECO:0000313" key="2">
    <source>
        <dbReference type="EMBL" id="GAA0155990.1"/>
    </source>
</evidence>
<organism evidence="3 4">
    <name type="scientific">Lithospermum erythrorhizon</name>
    <name type="common">Purple gromwell</name>
    <name type="synonym">Lithospermum officinale var. erythrorhizon</name>
    <dbReference type="NCBI Taxonomy" id="34254"/>
    <lineage>
        <taxon>Eukaryota</taxon>
        <taxon>Viridiplantae</taxon>
        <taxon>Streptophyta</taxon>
        <taxon>Embryophyta</taxon>
        <taxon>Tracheophyta</taxon>
        <taxon>Spermatophyta</taxon>
        <taxon>Magnoliopsida</taxon>
        <taxon>eudicotyledons</taxon>
        <taxon>Gunneridae</taxon>
        <taxon>Pentapetalae</taxon>
        <taxon>asterids</taxon>
        <taxon>lamiids</taxon>
        <taxon>Boraginales</taxon>
        <taxon>Boraginaceae</taxon>
        <taxon>Boraginoideae</taxon>
        <taxon>Lithospermeae</taxon>
        <taxon>Lithospermum</taxon>
    </lineage>
</organism>
<feature type="region of interest" description="Disordered" evidence="1">
    <location>
        <begin position="25"/>
        <end position="49"/>
    </location>
</feature>
<accession>A0AAV3QTJ2</accession>